<dbReference type="NCBIfam" id="TIGR01720">
    <property type="entry name" value="NRPS-para261"/>
    <property type="match status" value="1"/>
</dbReference>
<proteinExistence type="predicted"/>
<name>A0A6B2B0T4_PSESX</name>
<dbReference type="EMBL" id="VLIF01000008">
    <property type="protein sequence ID" value="NAO77235.1"/>
    <property type="molecule type" value="Genomic_DNA"/>
</dbReference>
<keyword evidence="2" id="KW-0596">Phosphopantetheine</keyword>
<dbReference type="InterPro" id="IPR001242">
    <property type="entry name" value="Condensation_dom"/>
</dbReference>
<dbReference type="GO" id="GO:0044550">
    <property type="term" value="P:secondary metabolite biosynthetic process"/>
    <property type="evidence" value="ECO:0007669"/>
    <property type="project" value="TreeGrafter"/>
</dbReference>
<evidence type="ECO:0000256" key="1">
    <source>
        <dbReference type="ARBA" id="ARBA00001957"/>
    </source>
</evidence>
<evidence type="ECO:0000313" key="5">
    <source>
        <dbReference type="EMBL" id="NAO77235.1"/>
    </source>
</evidence>
<dbReference type="Gene3D" id="1.10.1200.10">
    <property type="entry name" value="ACP-like"/>
    <property type="match status" value="2"/>
</dbReference>
<dbReference type="SUPFAM" id="SSF52777">
    <property type="entry name" value="CoA-dependent acyltransferases"/>
    <property type="match status" value="6"/>
</dbReference>
<dbReference type="GO" id="GO:0031177">
    <property type="term" value="F:phosphopantetheine binding"/>
    <property type="evidence" value="ECO:0007669"/>
    <property type="project" value="InterPro"/>
</dbReference>
<dbReference type="Pfam" id="PF00668">
    <property type="entry name" value="Condensation"/>
    <property type="match status" value="3"/>
</dbReference>
<dbReference type="PANTHER" id="PTHR45527">
    <property type="entry name" value="NONRIBOSOMAL PEPTIDE SYNTHETASE"/>
    <property type="match status" value="1"/>
</dbReference>
<dbReference type="Gene3D" id="3.40.50.12780">
    <property type="entry name" value="N-terminal domain of ligase-like"/>
    <property type="match status" value="1"/>
</dbReference>
<dbReference type="InterPro" id="IPR000873">
    <property type="entry name" value="AMP-dep_synth/lig_dom"/>
</dbReference>
<evidence type="ECO:0000259" key="4">
    <source>
        <dbReference type="PROSITE" id="PS50075"/>
    </source>
</evidence>
<dbReference type="RefSeq" id="WP_080266461.1">
    <property type="nucleotide sequence ID" value="NZ_JAJISS010000010.1"/>
</dbReference>
<organism evidence="5">
    <name type="scientific">Pseudomonas syringae</name>
    <dbReference type="NCBI Taxonomy" id="317"/>
    <lineage>
        <taxon>Bacteria</taxon>
        <taxon>Pseudomonadati</taxon>
        <taxon>Pseudomonadota</taxon>
        <taxon>Gammaproteobacteria</taxon>
        <taxon>Pseudomonadales</taxon>
        <taxon>Pseudomonadaceae</taxon>
        <taxon>Pseudomonas</taxon>
    </lineage>
</organism>
<dbReference type="InterPro" id="IPR042099">
    <property type="entry name" value="ANL_N_sf"/>
</dbReference>
<dbReference type="Pfam" id="PF00550">
    <property type="entry name" value="PP-binding"/>
    <property type="match status" value="2"/>
</dbReference>
<keyword evidence="3" id="KW-0597">Phosphoprotein</keyword>
<accession>A0A6B2B0T4</accession>
<dbReference type="GO" id="GO:0003824">
    <property type="term" value="F:catalytic activity"/>
    <property type="evidence" value="ECO:0007669"/>
    <property type="project" value="InterPro"/>
</dbReference>
<dbReference type="GO" id="GO:0005737">
    <property type="term" value="C:cytoplasm"/>
    <property type="evidence" value="ECO:0007669"/>
    <property type="project" value="TreeGrafter"/>
</dbReference>
<dbReference type="PANTHER" id="PTHR45527:SF1">
    <property type="entry name" value="FATTY ACID SYNTHASE"/>
    <property type="match status" value="1"/>
</dbReference>
<feature type="domain" description="Carrier" evidence="4">
    <location>
        <begin position="517"/>
        <end position="591"/>
    </location>
</feature>
<dbReference type="SMART" id="SM00823">
    <property type="entry name" value="PKS_PP"/>
    <property type="match status" value="2"/>
</dbReference>
<dbReference type="PROSITE" id="PS00455">
    <property type="entry name" value="AMP_BINDING"/>
    <property type="match status" value="1"/>
</dbReference>
<evidence type="ECO:0000256" key="2">
    <source>
        <dbReference type="ARBA" id="ARBA00022450"/>
    </source>
</evidence>
<dbReference type="PROSITE" id="PS00012">
    <property type="entry name" value="PHOSPHOPANTETHEINE"/>
    <property type="match status" value="1"/>
</dbReference>
<dbReference type="InterPro" id="IPR020806">
    <property type="entry name" value="PKS_PP-bd"/>
</dbReference>
<dbReference type="Gene3D" id="3.30.559.30">
    <property type="entry name" value="Nonribosomal peptide synthetase, condensation domain"/>
    <property type="match status" value="3"/>
</dbReference>
<dbReference type="SUPFAM" id="SSF56801">
    <property type="entry name" value="Acetyl-CoA synthetase-like"/>
    <property type="match status" value="1"/>
</dbReference>
<dbReference type="InterPro" id="IPR006162">
    <property type="entry name" value="Ppantetheine_attach_site"/>
</dbReference>
<dbReference type="PROSITE" id="PS50075">
    <property type="entry name" value="CARRIER"/>
    <property type="match status" value="2"/>
</dbReference>
<reference evidence="5" key="1">
    <citation type="journal article" date="2020" name="Phytopathology">
        <title>Zucchini vein clearing disease is caused by several lineages within Pseudomonas syringae species complex.</title>
        <authorList>
            <person name="Lacault C."/>
            <person name="Briand M."/>
            <person name="Jacques M.A."/>
            <person name="Darrasse A."/>
        </authorList>
    </citation>
    <scope>NUCLEOTIDE SEQUENCE</scope>
    <source>
        <strain evidence="5">P123</strain>
    </source>
</reference>
<dbReference type="Gene3D" id="3.30.559.10">
    <property type="entry name" value="Chloramphenicol acetyltransferase-like domain"/>
    <property type="match status" value="3"/>
</dbReference>
<dbReference type="InterPro" id="IPR023213">
    <property type="entry name" value="CAT-like_dom_sf"/>
</dbReference>
<dbReference type="InterPro" id="IPR010060">
    <property type="entry name" value="NRPS_synth"/>
</dbReference>
<dbReference type="InterPro" id="IPR036736">
    <property type="entry name" value="ACP-like_sf"/>
</dbReference>
<sequence length="2039" mass="223929">MEDMEDMDNFLDLFADQVRRAPGAIAASDGCTSLSYHDLDDISDGFARRLSAASVEAGDIVAIGLERGLGFLVSMIGLFKIGAAYLPLDRSLPLDRRAYMLEQCNCRYLIVENDSQLLFDGIGLLTMPSQLDELKGGAPFGRCALNDDSLAYVIFTSGSTGMPKGAMVHHAGMLNHLLAKVEDLRMHNAPNVAQTAPQSFDISVWQFLAPLICAGRTAILTRSEFLDLDRLGARIVHDEIDILQVVPSHLLAILDAISVDAQNARFDRLSCLVATGEVLPVSLARRWLATKPHVPLVNAYGPTECSDDVTHHVISRMPSADHTIPIGRAVRGVRLVVRDADQIALPVGEVGELYVEGIAVGLGYIGRPDLTAKAFGIADGRRAYKTGDLVSCDDEGVFHYHGRIDDQVKVRGHRIELSDVEFGILRLPYIKQAAVVLNTSHSRAFLTAFFVEQDGAATDLDTLRLDLRELLPEHMIPSELRVQSSLPETPNGKIDKKKLTAIANQTPAPDTVQDVKPTASGGGQELLEIWRDLLRNPTLQPTDDVFRQGADSILALQFIARAKALGHAFTLGDIFRNPTTFGLLKVARTQSGNGVAGGVKHLDLQLAQGDSSSFKPASPAQKGIYVQSLRARHRTTYVLQFSFRMVLPDDGAALEEGWRKAHQHHELLRSAFILAPSGQPVRVVAEEAPLRWSRTSLVHLDQVQQRQYIKDFLIEDKQSGFEPDQPALYRLHLFHLGGDSYQFVLSAHHLVLDGASVFSLMSEVFLDSLAAPDAFPAYIDGQEKFRLQPQDQQLWADLLEPFKVPVCVADKLAEPSLKPVEHQLFEKRLSATLEQAIVRLCGRAGVTIASVAATAWAMALNAVNGGQHQLFGMIVSGRADTGVALDDIGMYANTLPMPLALAAAQNPEVSLQAVSGRIAELLRFESISMNDTLFSTRSRFASGAFDTVLNVETLANWAALEAPGVTVELTQVTDLTEFAFAVEVLSSGDGITVDFIRDPEYVSRERAEALCEHFLSALTYICEAQRPLQEWQNWQGVPVGGDDAPVVKGLPPASSLHTPFDTLVLAATRAIIGSDTITLKQNFFSSGGDSISALQLIARLRSEGVTIDLDRIFASRSLAEIAQAVRPLHSAASGDSHAPTGVTALVPVQRWFAEQRLVNAAHWCLGTAIEIHRPVAADTLLMATREILERYPVLSAQFKADQGYAQTIPARPVDAQMSCRTVQLTAPINQSLAPIRAVLDESLSGLDLGRGDLFRVVLFRTPDPATSLLVLVAHHLVVDAVSLRVLVEDYLNLCAGTAMPAQATSFRGWAQQLASDGQAFKNDVLAQTVYWSRVIETIPAAIPFAQNRQASGRTAILSCGLSSAATIALIREVPAAYNTRINDILISALVRAFSAWRGSPDIAINLEGHGRESILDGVDISRTVGWFTSVFPVCLHDPQEGLESLIQATKRTLADIPQRGVGYGLLRYLFNESRVIPAAEPMVQFNYLGQWDNVSFDDPDVSMPSAQVLSLVDQVSVDPRNGRQHALEIEARIAQGRFEIDWYYDDGILSPQEAENLATHYLDALTEIIEHCTTGAVVRVPGDYPDVDLTEDELQSLIASAGAIPVDIYPLSPTQEGILFQHLMSDDDTYTLQYVMDINGEVEISVLETAWQRLAERHPILRTGFFWDAVAGSVQYVVSEATCSWQAIAHSGGSTQYERLMHDDRSRIFDLATPALTRFTLLSRDSQTHKLIWTYHHILLDGWCVAKVIKELFALYDQMICGVQPEPVFSHVYRDYIEWLASQHKLEKRPFWRRYLAGVSPTLFSSPVAYQPSSQADHNVYRFNLGRDLSDGIERFCSGLGVTVAVLFQRIWAQVLAENTQSLAPVFGWAISGRSADLEGSQDIIGLMTSIVPCKVDVQAPLSPEVLRQLQRSSAALQDEGHISMSDFQKAVGLGQEALFNTVLVVENFELQDNLPVGDRYRLSNLQWVEKSEFPLVLGLVPADDFLIELNFNPEKFCLAQMADLQQRIGFQARRMLSLGNGYLEHDANLQCESVSQAG</sequence>
<evidence type="ECO:0000256" key="3">
    <source>
        <dbReference type="ARBA" id="ARBA00022553"/>
    </source>
</evidence>
<dbReference type="CDD" id="cd05930">
    <property type="entry name" value="A_NRPS"/>
    <property type="match status" value="1"/>
</dbReference>
<dbReference type="InterPro" id="IPR009081">
    <property type="entry name" value="PP-bd_ACP"/>
</dbReference>
<dbReference type="Pfam" id="PF00501">
    <property type="entry name" value="AMP-binding"/>
    <property type="match status" value="1"/>
</dbReference>
<feature type="domain" description="Carrier" evidence="4">
    <location>
        <begin position="1055"/>
        <end position="1129"/>
    </location>
</feature>
<dbReference type="SUPFAM" id="SSF47336">
    <property type="entry name" value="ACP-like"/>
    <property type="match status" value="2"/>
</dbReference>
<dbReference type="InterPro" id="IPR020845">
    <property type="entry name" value="AMP-binding_CS"/>
</dbReference>
<dbReference type="GO" id="GO:0043041">
    <property type="term" value="P:amino acid activation for nonribosomal peptide biosynthetic process"/>
    <property type="evidence" value="ECO:0007669"/>
    <property type="project" value="TreeGrafter"/>
</dbReference>
<dbReference type="InterPro" id="IPR045851">
    <property type="entry name" value="AMP-bd_C_sf"/>
</dbReference>
<comment type="caution">
    <text evidence="5">The sequence shown here is derived from an EMBL/GenBank/DDBJ whole genome shotgun (WGS) entry which is preliminary data.</text>
</comment>
<dbReference type="InterPro" id="IPR010071">
    <property type="entry name" value="AA_adenyl_dom"/>
</dbReference>
<comment type="cofactor">
    <cofactor evidence="1">
        <name>pantetheine 4'-phosphate</name>
        <dbReference type="ChEBI" id="CHEBI:47942"/>
    </cofactor>
</comment>
<gene>
    <name evidence="5" type="ORF">PspP123CL_14990</name>
</gene>
<dbReference type="NCBIfam" id="TIGR01733">
    <property type="entry name" value="AA-adenyl-dom"/>
    <property type="match status" value="1"/>
</dbReference>
<dbReference type="Gene3D" id="3.30.300.30">
    <property type="match status" value="1"/>
</dbReference>
<protein>
    <submittedName>
        <fullName evidence="5">Non-ribosomal peptide synthetase</fullName>
    </submittedName>
</protein>